<dbReference type="Gene3D" id="1.10.1200.10">
    <property type="entry name" value="ACP-like"/>
    <property type="match status" value="1"/>
</dbReference>
<comment type="caution">
    <text evidence="2">The sequence shown here is derived from an EMBL/GenBank/DDBJ whole genome shotgun (WGS) entry which is preliminary data.</text>
</comment>
<dbReference type="PANTHER" id="PTHR45527:SF1">
    <property type="entry name" value="FATTY ACID SYNTHASE"/>
    <property type="match status" value="1"/>
</dbReference>
<dbReference type="Pfam" id="PF00550">
    <property type="entry name" value="PP-binding"/>
    <property type="match status" value="1"/>
</dbReference>
<dbReference type="PROSITE" id="PS50075">
    <property type="entry name" value="CARRIER"/>
    <property type="match status" value="1"/>
</dbReference>
<accession>A0ABV3N2D3</accession>
<gene>
    <name evidence="2" type="ORF">ABW286_12320</name>
</gene>
<evidence type="ECO:0000313" key="2">
    <source>
        <dbReference type="EMBL" id="MEW5289960.1"/>
    </source>
</evidence>
<protein>
    <submittedName>
        <fullName evidence="2">Amino acid adenylation domain-containing protein</fullName>
    </submittedName>
</protein>
<dbReference type="Proteomes" id="UP001554567">
    <property type="component" value="Unassembled WGS sequence"/>
</dbReference>
<dbReference type="CDD" id="cd05930">
    <property type="entry name" value="A_NRPS"/>
    <property type="match status" value="1"/>
</dbReference>
<sequence length="1197" mass="134035">MTPEARQNHYQTSACSPQIFFHFSFQPTAPAAESKALYDSYSVYRDAFEYVISGLSVIRHMTFSELYSVVNKVTTPENLLSLAAFSLCHQFALASLLQTKGLALDYLTDEKQPLFNKERSNTDDVIFRTLRDEFIQLLSFSVKNGPAEQELVAGAEMKLKASDRPAIVLSSELNKTFDVDKKSLSQITVIALLPLLNNLTELWSLLFMAGVNIDWQLYHGNKSDTVLLPTTAFARSHIWFDKSKASTASKSIAKENQYPLCYTGQRPAADEMRGWCHVTFRTPKEFDTQKASLLITALTIRYPQYQLSDSDNAVNSLNWWMDYDLAEEKLLLAVNPSFGDESTLITLFQTFHALYTGKSLPQTDQWIDTDEITLYPLQLTREPSLRSSDNKQFASVGVPLQAEWIAKIHNFCQQQGVTKEDFFSGCFIAFLGRTLDQYDFSIAISAFQADNLSFEPGTVGIKNIHIASSQPFIEWVRENITRAKIMPLLRNKTALFGPDGEKCFPQFCIRTSFSELSPDFPVVGYLPASPEHDLAFELILSETTLACRLHYSCATFNKKTITDWSEWLAALITNAVTEPNIPVRKLELLTSQSRDFILYNLNDTARSYPLNCPVDRLIDYSSSRTAIICQDRQLTYYQLGQEVNTLAQILVENGARPGKPVGVMLTRSSYLIISLLAAIKIGAPYVPLDPAYPADRVELMIKISQTDILLSDRPLDEHTEYTGLVIDPVVAIKAAARRPATAVQYDFASDTLAYIIFTSGSTGLPKGVMVEQKNVVNFIFAMRESLPLPANPTVLGLTSVSFDIFVLELFLTLASEGTLVLAAEEQQTNPYEIAALLQQYSVELAQMTPSRLQLLAASELNLNSLFSTLKLLLVGGEAFPLSLLENLKDIKTLRIFNMYGPTETTVWSAVKEMTEATAVTLGSPVANTQLYLLDQHLTPVPRGMCGDLYISGEGLARGYFNDQQRTQQVYIDNPFIAGRKMYRSGDLAAWNDRYELEYFGRSDNQIKLRGYRIELQEIENTLQDYPALTGVAVILRTSGDGSPIIAAFYTAQEKLCAEQLHSWLGKKLPAPMLPGVWIQLDKFPLTPNSKIDRKQLPENIQPWLAVPPGDAMVTFAENEPALMQALRSVWQSVLGDIPLTEESNFFNVGGTSISMVLLHSRVQKRLNMVIDINDFFTQPTLAGNYHCILKQGDELLL</sequence>
<dbReference type="InterPro" id="IPR000873">
    <property type="entry name" value="AMP-dep_synth/lig_dom"/>
</dbReference>
<proteinExistence type="predicted"/>
<dbReference type="PROSITE" id="PS00455">
    <property type="entry name" value="AMP_BINDING"/>
    <property type="match status" value="1"/>
</dbReference>
<dbReference type="Gene3D" id="3.30.300.30">
    <property type="match status" value="1"/>
</dbReference>
<dbReference type="SUPFAM" id="SSF56801">
    <property type="entry name" value="Acetyl-CoA synthetase-like"/>
    <property type="match status" value="1"/>
</dbReference>
<dbReference type="EMBL" id="JBFKZN010000006">
    <property type="protein sequence ID" value="MEW5289960.1"/>
    <property type="molecule type" value="Genomic_DNA"/>
</dbReference>
<organism evidence="2 3">
    <name type="scientific">Erwinia papayae</name>
    <dbReference type="NCBI Taxonomy" id="206499"/>
    <lineage>
        <taxon>Bacteria</taxon>
        <taxon>Pseudomonadati</taxon>
        <taxon>Pseudomonadota</taxon>
        <taxon>Gammaproteobacteria</taxon>
        <taxon>Enterobacterales</taxon>
        <taxon>Erwiniaceae</taxon>
        <taxon>Erwinia</taxon>
    </lineage>
</organism>
<dbReference type="NCBIfam" id="TIGR01733">
    <property type="entry name" value="AA-adenyl-dom"/>
    <property type="match status" value="1"/>
</dbReference>
<dbReference type="InterPro" id="IPR036736">
    <property type="entry name" value="ACP-like_sf"/>
</dbReference>
<dbReference type="InterPro" id="IPR045851">
    <property type="entry name" value="AMP-bd_C_sf"/>
</dbReference>
<dbReference type="RefSeq" id="WP_367167877.1">
    <property type="nucleotide sequence ID" value="NZ_JBFKZN010000006.1"/>
</dbReference>
<evidence type="ECO:0000313" key="3">
    <source>
        <dbReference type="Proteomes" id="UP001554567"/>
    </source>
</evidence>
<dbReference type="Pfam" id="PF00501">
    <property type="entry name" value="AMP-binding"/>
    <property type="match status" value="1"/>
</dbReference>
<dbReference type="SUPFAM" id="SSF47336">
    <property type="entry name" value="ACP-like"/>
    <property type="match status" value="1"/>
</dbReference>
<dbReference type="PANTHER" id="PTHR45527">
    <property type="entry name" value="NONRIBOSOMAL PEPTIDE SYNTHETASE"/>
    <property type="match status" value="1"/>
</dbReference>
<dbReference type="InterPro" id="IPR010071">
    <property type="entry name" value="AA_adenyl_dom"/>
</dbReference>
<dbReference type="InterPro" id="IPR009081">
    <property type="entry name" value="PP-bd_ACP"/>
</dbReference>
<dbReference type="Gene3D" id="3.30.559.30">
    <property type="entry name" value="Nonribosomal peptide synthetase, condensation domain"/>
    <property type="match status" value="1"/>
</dbReference>
<dbReference type="Gene3D" id="2.30.38.10">
    <property type="entry name" value="Luciferase, Domain 3"/>
    <property type="match status" value="1"/>
</dbReference>
<feature type="domain" description="Carrier" evidence="1">
    <location>
        <begin position="1117"/>
        <end position="1192"/>
    </location>
</feature>
<reference evidence="2 3" key="1">
    <citation type="submission" date="2024-07" db="EMBL/GenBank/DDBJ databases">
        <authorList>
            <person name="Dulla G.F.J."/>
            <person name="Delorm J.G."/>
        </authorList>
    </citation>
    <scope>NUCLEOTIDE SEQUENCE [LARGE SCALE GENOMIC DNA]</scope>
    <source>
        <strain evidence="2 3">JGD 233</strain>
    </source>
</reference>
<name>A0ABV3N2D3_9GAMM</name>
<dbReference type="InterPro" id="IPR020845">
    <property type="entry name" value="AMP-binding_CS"/>
</dbReference>
<dbReference type="Gene3D" id="3.40.50.980">
    <property type="match status" value="2"/>
</dbReference>
<dbReference type="SUPFAM" id="SSF52777">
    <property type="entry name" value="CoA-dependent acyltransferases"/>
    <property type="match status" value="1"/>
</dbReference>
<evidence type="ECO:0000259" key="1">
    <source>
        <dbReference type="PROSITE" id="PS50075"/>
    </source>
</evidence>
<keyword evidence="3" id="KW-1185">Reference proteome</keyword>